<dbReference type="InterPro" id="IPR036390">
    <property type="entry name" value="WH_DNA-bd_sf"/>
</dbReference>
<keyword evidence="4 6" id="KW-0804">Transcription</keyword>
<keyword evidence="3 6" id="KW-0240">DNA-directed RNA polymerase</keyword>
<evidence type="ECO:0000313" key="8">
    <source>
        <dbReference type="Proteomes" id="UP001369815"/>
    </source>
</evidence>
<comment type="function">
    <text evidence="6">DNA-dependent RNA polymerase catalyzes the transcription of DNA into RNA using the four ribonucleoside triphosphates as substrates. Specific peripheric component of RNA polymerase III which synthesizes small RNAs, such as 5S rRNA and tRNAs.</text>
</comment>
<evidence type="ECO:0000256" key="2">
    <source>
        <dbReference type="ARBA" id="ARBA00011038"/>
    </source>
</evidence>
<name>A0AAX6M867_9PEZI</name>
<gene>
    <name evidence="7" type="ORF">Daesc_008920</name>
</gene>
<evidence type="ECO:0000256" key="4">
    <source>
        <dbReference type="ARBA" id="ARBA00023163"/>
    </source>
</evidence>
<evidence type="ECO:0000256" key="3">
    <source>
        <dbReference type="ARBA" id="ARBA00022478"/>
    </source>
</evidence>
<evidence type="ECO:0000256" key="1">
    <source>
        <dbReference type="ARBA" id="ARBA00004123"/>
    </source>
</evidence>
<proteinExistence type="inferred from homology"/>
<evidence type="ECO:0000313" key="7">
    <source>
        <dbReference type="EMBL" id="KAK6948849.1"/>
    </source>
</evidence>
<sequence>MDEQTSILKNQLYAACEDACRDNPERFFSQEDLMALDVVPPKDVKKLLQIIQILTRERLFAPVHFHSGLAWRLRPEAEAAKYKHLTSEDQVLVYEIIDAAGAEGAWQQDIKKRLNLQDNALRKALKELETKRFIQQFTTVENMSKKMWIKFGMQPSARATGGPWYTDQYLDEAFIDTLQAVVVRIIKDRGSYRSTGERGARSVSPVLPKKGIIRGGQSEAAMKSKKRAADAISKDDVSRPTAPAFKARGTVRLPLPAGYTGYPTAEEITAEIVSMHIAKGQPLKTEHVQELLDILIWENRIEEVKTGDRVGYRAVRVSKQHPDMVKLDSEDFWEPRINGLTTVPCGKCPVFELCEEGGPVWAGGCEYFDKWLL</sequence>
<dbReference type="GO" id="GO:0006383">
    <property type="term" value="P:transcription by RNA polymerase III"/>
    <property type="evidence" value="ECO:0007669"/>
    <property type="project" value="UniProtKB-UniRule"/>
</dbReference>
<dbReference type="Proteomes" id="UP001369815">
    <property type="component" value="Unassembled WGS sequence"/>
</dbReference>
<dbReference type="EMBL" id="JBANMG010000009">
    <property type="protein sequence ID" value="KAK6948849.1"/>
    <property type="molecule type" value="Genomic_DNA"/>
</dbReference>
<dbReference type="InterPro" id="IPR007832">
    <property type="entry name" value="RNA_pol_Rpc34"/>
</dbReference>
<dbReference type="SUPFAM" id="SSF46785">
    <property type="entry name" value="Winged helix' DNA-binding domain"/>
    <property type="match status" value="1"/>
</dbReference>
<dbReference type="InterPro" id="IPR036388">
    <property type="entry name" value="WH-like_DNA-bd_sf"/>
</dbReference>
<comment type="caution">
    <text evidence="7">The sequence shown here is derived from an EMBL/GenBank/DDBJ whole genome shotgun (WGS) entry which is preliminary data.</text>
</comment>
<comment type="subcellular location">
    <subcellularLocation>
        <location evidence="1 6">Nucleus</location>
    </subcellularLocation>
</comment>
<evidence type="ECO:0000256" key="6">
    <source>
        <dbReference type="PIRNR" id="PIRNR028763"/>
    </source>
</evidence>
<dbReference type="Pfam" id="PF05158">
    <property type="entry name" value="RNA_pol_Rpc34"/>
    <property type="match status" value="1"/>
</dbReference>
<dbReference type="Gene3D" id="1.10.10.10">
    <property type="entry name" value="Winged helix-like DNA-binding domain superfamily/Winged helix DNA-binding domain"/>
    <property type="match status" value="1"/>
</dbReference>
<accession>A0AAX6M867</accession>
<keyword evidence="5 6" id="KW-0539">Nucleus</keyword>
<dbReference type="PIRSF" id="PIRSF028763">
    <property type="entry name" value="RNA_pol_Rpc34"/>
    <property type="match status" value="1"/>
</dbReference>
<keyword evidence="8" id="KW-1185">Reference proteome</keyword>
<dbReference type="AlphaFoldDB" id="A0AAX6M867"/>
<protein>
    <recommendedName>
        <fullName evidence="6">DNA-directed RNA polymerase III subunit RPC6</fullName>
        <shortName evidence="6">RNA polymerase III subunit C6</shortName>
    </recommendedName>
</protein>
<dbReference type="GO" id="GO:0005666">
    <property type="term" value="C:RNA polymerase III complex"/>
    <property type="evidence" value="ECO:0007669"/>
    <property type="project" value="UniProtKB-UniRule"/>
</dbReference>
<reference evidence="7 8" key="1">
    <citation type="journal article" date="2024" name="Front Chem Biol">
        <title>Unveiling the potential of Daldinia eschscholtzii MFLUCC 19-0629 through bioactivity and bioinformatics studies for enhanced sustainable agriculture production.</title>
        <authorList>
            <person name="Brooks S."/>
            <person name="Weaver J.A."/>
            <person name="Klomchit A."/>
            <person name="Alharthi S.A."/>
            <person name="Onlamun T."/>
            <person name="Nurani R."/>
            <person name="Vong T.K."/>
            <person name="Alberti F."/>
            <person name="Greco C."/>
        </authorList>
    </citation>
    <scope>NUCLEOTIDE SEQUENCE [LARGE SCALE GENOMIC DNA]</scope>
    <source>
        <strain evidence="7">MFLUCC 19-0629</strain>
    </source>
</reference>
<organism evidence="7 8">
    <name type="scientific">Daldinia eschscholtzii</name>
    <dbReference type="NCBI Taxonomy" id="292717"/>
    <lineage>
        <taxon>Eukaryota</taxon>
        <taxon>Fungi</taxon>
        <taxon>Dikarya</taxon>
        <taxon>Ascomycota</taxon>
        <taxon>Pezizomycotina</taxon>
        <taxon>Sordariomycetes</taxon>
        <taxon>Xylariomycetidae</taxon>
        <taxon>Xylariales</taxon>
        <taxon>Hypoxylaceae</taxon>
        <taxon>Daldinia</taxon>
    </lineage>
</organism>
<comment type="similarity">
    <text evidence="2 6">Belongs to the eukaryotic RPC34/RPC39 RNA polymerase subunit family.</text>
</comment>
<evidence type="ECO:0000256" key="5">
    <source>
        <dbReference type="ARBA" id="ARBA00023242"/>
    </source>
</evidence>
<dbReference type="InterPro" id="IPR016049">
    <property type="entry name" value="RNA_pol_Rpc34-like"/>
</dbReference>
<dbReference type="PANTHER" id="PTHR12780">
    <property type="entry name" value="RNA POLYMERASE III DNA DIRECTED , 39KD SUBUNIT-RELATED"/>
    <property type="match status" value="1"/>
</dbReference>